<name>A0A8J3Z4Z8_9ACTN</name>
<dbReference type="AlphaFoldDB" id="A0A8J3Z4Z8"/>
<reference evidence="1" key="1">
    <citation type="submission" date="2021-01" db="EMBL/GenBank/DDBJ databases">
        <title>Whole genome shotgun sequence of Virgisporangium aurantiacum NBRC 16421.</title>
        <authorList>
            <person name="Komaki H."/>
            <person name="Tamura T."/>
        </authorList>
    </citation>
    <scope>NUCLEOTIDE SEQUENCE</scope>
    <source>
        <strain evidence="1">NBRC 16421</strain>
    </source>
</reference>
<evidence type="ECO:0000313" key="2">
    <source>
        <dbReference type="Proteomes" id="UP000612585"/>
    </source>
</evidence>
<accession>A0A8J3Z4Z8</accession>
<sequence>MVDDDLSVCLVNVAADARPTTRQKIASSPETRAFLDVGLLLLQDDLLDHRGPDLMADHDAGTRLFAGLSQARLIERADRDDVGAERPRMLTVGMFRDRWRYKSRYTEDLIAYLFRSAVLDRQMIAVEDISGRLSATTSFEDLIRQLTGTVLDLTLNDPLWSLQTILRVALPNHPRVRETARYEQWISKWAEIYDSLAKLYGITLRPEYTWLDVAELFNSVMEGARIRARTLGRVVTLSSGETVAAGAIFAMLPGLIEGTPQPR</sequence>
<evidence type="ECO:0000313" key="1">
    <source>
        <dbReference type="EMBL" id="GIJ56942.1"/>
    </source>
</evidence>
<gene>
    <name evidence="1" type="ORF">Vau01_044580</name>
</gene>
<proteinExistence type="predicted"/>
<keyword evidence="2" id="KW-1185">Reference proteome</keyword>
<protein>
    <submittedName>
        <fullName evidence="1">Uncharacterized protein</fullName>
    </submittedName>
</protein>
<dbReference type="Proteomes" id="UP000612585">
    <property type="component" value="Unassembled WGS sequence"/>
</dbReference>
<comment type="caution">
    <text evidence="1">The sequence shown here is derived from an EMBL/GenBank/DDBJ whole genome shotgun (WGS) entry which is preliminary data.</text>
</comment>
<dbReference type="RefSeq" id="WP_203995931.1">
    <property type="nucleotide sequence ID" value="NZ_BOPG01000027.1"/>
</dbReference>
<organism evidence="1 2">
    <name type="scientific">Virgisporangium aurantiacum</name>
    <dbReference type="NCBI Taxonomy" id="175570"/>
    <lineage>
        <taxon>Bacteria</taxon>
        <taxon>Bacillati</taxon>
        <taxon>Actinomycetota</taxon>
        <taxon>Actinomycetes</taxon>
        <taxon>Micromonosporales</taxon>
        <taxon>Micromonosporaceae</taxon>
        <taxon>Virgisporangium</taxon>
    </lineage>
</organism>
<dbReference type="EMBL" id="BOPG01000027">
    <property type="protein sequence ID" value="GIJ56942.1"/>
    <property type="molecule type" value="Genomic_DNA"/>
</dbReference>